<dbReference type="GO" id="GO:0016491">
    <property type="term" value="F:oxidoreductase activity"/>
    <property type="evidence" value="ECO:0007669"/>
    <property type="project" value="UniProtKB-KW"/>
</dbReference>
<dbReference type="GO" id="GO:0051537">
    <property type="term" value="F:2 iron, 2 sulfur cluster binding"/>
    <property type="evidence" value="ECO:0007669"/>
    <property type="project" value="UniProtKB-KW"/>
</dbReference>
<keyword evidence="6" id="KW-0479">Metal-binding</keyword>
<keyword evidence="7" id="KW-0274">FAD</keyword>
<dbReference type="Pfam" id="PF00175">
    <property type="entry name" value="NAD_binding_1"/>
    <property type="match status" value="1"/>
</dbReference>
<evidence type="ECO:0000256" key="2">
    <source>
        <dbReference type="ARBA" id="ARBA00004141"/>
    </source>
</evidence>
<evidence type="ECO:0000256" key="9">
    <source>
        <dbReference type="ARBA" id="ARBA00023002"/>
    </source>
</evidence>
<dbReference type="SUPFAM" id="SSF52343">
    <property type="entry name" value="Ferredoxin reductase-like, C-terminal NADP-linked domain"/>
    <property type="match status" value="1"/>
</dbReference>
<keyword evidence="8 13" id="KW-1133">Transmembrane helix</keyword>
<keyword evidence="11" id="KW-0411">Iron-sulfur</keyword>
<evidence type="ECO:0000256" key="12">
    <source>
        <dbReference type="ARBA" id="ARBA00023136"/>
    </source>
</evidence>
<dbReference type="InterPro" id="IPR001433">
    <property type="entry name" value="OxRdtase_FAD/NAD-bd"/>
</dbReference>
<keyword evidence="9" id="KW-0560">Oxidoreductase</keyword>
<feature type="transmembrane region" description="Helical" evidence="13">
    <location>
        <begin position="142"/>
        <end position="162"/>
    </location>
</feature>
<evidence type="ECO:0000313" key="15">
    <source>
        <dbReference type="EMBL" id="PIR93709.1"/>
    </source>
</evidence>
<protein>
    <recommendedName>
        <fullName evidence="14">FAD-binding FR-type domain-containing protein</fullName>
    </recommendedName>
</protein>
<proteinExistence type="predicted"/>
<keyword evidence="3" id="KW-0285">Flavoprotein</keyword>
<dbReference type="GO" id="GO:0016020">
    <property type="term" value="C:membrane"/>
    <property type="evidence" value="ECO:0007669"/>
    <property type="project" value="UniProtKB-SubCell"/>
</dbReference>
<evidence type="ECO:0000256" key="1">
    <source>
        <dbReference type="ARBA" id="ARBA00001974"/>
    </source>
</evidence>
<dbReference type="GO" id="GO:0050660">
    <property type="term" value="F:flavin adenine dinucleotide binding"/>
    <property type="evidence" value="ECO:0007669"/>
    <property type="project" value="TreeGrafter"/>
</dbReference>
<evidence type="ECO:0000313" key="16">
    <source>
        <dbReference type="Proteomes" id="UP000229901"/>
    </source>
</evidence>
<keyword evidence="12 13" id="KW-0472">Membrane</keyword>
<dbReference type="PRINTS" id="PR00409">
    <property type="entry name" value="PHDIOXRDTASE"/>
</dbReference>
<dbReference type="InterPro" id="IPR017938">
    <property type="entry name" value="Riboflavin_synthase-like_b-brl"/>
</dbReference>
<feature type="transmembrane region" description="Helical" evidence="13">
    <location>
        <begin position="46"/>
        <end position="64"/>
    </location>
</feature>
<keyword evidence="10" id="KW-0408">Iron</keyword>
<dbReference type="AlphaFoldDB" id="A0A2H0V5N0"/>
<accession>A0A2H0V5N0</accession>
<organism evidence="15 16">
    <name type="scientific">Candidatus Falkowbacteria bacterium CG10_big_fil_rev_8_21_14_0_10_39_11</name>
    <dbReference type="NCBI Taxonomy" id="1974565"/>
    <lineage>
        <taxon>Bacteria</taxon>
        <taxon>Candidatus Falkowiibacteriota</taxon>
    </lineage>
</organism>
<feature type="domain" description="FAD-binding FR-type" evidence="14">
    <location>
        <begin position="171"/>
        <end position="272"/>
    </location>
</feature>
<name>A0A2H0V5N0_9BACT</name>
<dbReference type="CDD" id="cd06198">
    <property type="entry name" value="FNR_like_3"/>
    <property type="match status" value="1"/>
</dbReference>
<dbReference type="Gene3D" id="2.40.30.10">
    <property type="entry name" value="Translation factors"/>
    <property type="match status" value="1"/>
</dbReference>
<evidence type="ECO:0000256" key="10">
    <source>
        <dbReference type="ARBA" id="ARBA00023004"/>
    </source>
</evidence>
<dbReference type="PROSITE" id="PS51384">
    <property type="entry name" value="FAD_FR"/>
    <property type="match status" value="1"/>
</dbReference>
<dbReference type="InterPro" id="IPR017927">
    <property type="entry name" value="FAD-bd_FR_type"/>
</dbReference>
<feature type="transmembrane region" description="Helical" evidence="13">
    <location>
        <begin position="85"/>
        <end position="107"/>
    </location>
</feature>
<evidence type="ECO:0000256" key="13">
    <source>
        <dbReference type="SAM" id="Phobius"/>
    </source>
</evidence>
<evidence type="ECO:0000256" key="4">
    <source>
        <dbReference type="ARBA" id="ARBA00022692"/>
    </source>
</evidence>
<keyword evidence="4 13" id="KW-0812">Transmembrane</keyword>
<evidence type="ECO:0000256" key="11">
    <source>
        <dbReference type="ARBA" id="ARBA00023014"/>
    </source>
</evidence>
<dbReference type="SUPFAM" id="SSF63380">
    <property type="entry name" value="Riboflavin synthase domain-like"/>
    <property type="match status" value="1"/>
</dbReference>
<reference evidence="16" key="1">
    <citation type="submission" date="2017-09" db="EMBL/GenBank/DDBJ databases">
        <title>Depth-based differentiation of microbial function through sediment-hosted aquifers and enrichment of novel symbionts in the deep terrestrial subsurface.</title>
        <authorList>
            <person name="Probst A.J."/>
            <person name="Ladd B."/>
            <person name="Jarett J.K."/>
            <person name="Geller-Mcgrath D.E."/>
            <person name="Sieber C.M.K."/>
            <person name="Emerson J.B."/>
            <person name="Anantharaman K."/>
            <person name="Thomas B.C."/>
            <person name="Malmstrom R."/>
            <person name="Stieglmeier M."/>
            <person name="Klingl A."/>
            <person name="Woyke T."/>
            <person name="Ryan C.M."/>
            <person name="Banfield J.F."/>
        </authorList>
    </citation>
    <scope>NUCLEOTIDE SEQUENCE [LARGE SCALE GENOMIC DNA]</scope>
</reference>
<dbReference type="Pfam" id="PF01794">
    <property type="entry name" value="Ferric_reduct"/>
    <property type="match status" value="1"/>
</dbReference>
<evidence type="ECO:0000256" key="7">
    <source>
        <dbReference type="ARBA" id="ARBA00022827"/>
    </source>
</evidence>
<dbReference type="Gene3D" id="3.40.50.80">
    <property type="entry name" value="Nucleotide-binding domain of ferredoxin-NADP reductase (FNR) module"/>
    <property type="match status" value="1"/>
</dbReference>
<evidence type="ECO:0000256" key="5">
    <source>
        <dbReference type="ARBA" id="ARBA00022714"/>
    </source>
</evidence>
<evidence type="ECO:0000259" key="14">
    <source>
        <dbReference type="PROSITE" id="PS51384"/>
    </source>
</evidence>
<dbReference type="InterPro" id="IPR039261">
    <property type="entry name" value="FNR_nucleotide-bd"/>
</dbReference>
<evidence type="ECO:0000256" key="6">
    <source>
        <dbReference type="ARBA" id="ARBA00022723"/>
    </source>
</evidence>
<dbReference type="InterPro" id="IPR013112">
    <property type="entry name" value="FAD-bd_8"/>
</dbReference>
<dbReference type="GO" id="GO:0046872">
    <property type="term" value="F:metal ion binding"/>
    <property type="evidence" value="ECO:0007669"/>
    <property type="project" value="UniProtKB-KW"/>
</dbReference>
<dbReference type="InterPro" id="IPR013130">
    <property type="entry name" value="Fe3_Rdtase_TM_dom"/>
</dbReference>
<dbReference type="Proteomes" id="UP000229901">
    <property type="component" value="Unassembled WGS sequence"/>
</dbReference>
<evidence type="ECO:0000256" key="3">
    <source>
        <dbReference type="ARBA" id="ARBA00022630"/>
    </source>
</evidence>
<comment type="caution">
    <text evidence="15">The sequence shown here is derived from an EMBL/GenBank/DDBJ whole genome shotgun (WGS) entry which is preliminary data.</text>
</comment>
<comment type="cofactor">
    <cofactor evidence="1">
        <name>FAD</name>
        <dbReference type="ChEBI" id="CHEBI:57692"/>
    </cofactor>
</comment>
<dbReference type="Pfam" id="PF08022">
    <property type="entry name" value="FAD_binding_8"/>
    <property type="match status" value="1"/>
</dbReference>
<sequence>MFVIGSIDRLTGFLYATLAVCFGRISFITKYISFDRLTRWHHYHTIPAMTFIILHFVFLTLSYAQLSRSTFWTQQLKFLRFDEILGAYVALILFLLIAGFSFLFSFIKIKYEYWYFVHLFVYVAALASFGHQMELGGDFRSLLFSAFWVGFGLVVLILFVWYRFLAPARLFLHHQFIVNKIIKESDNCYSIYIGGRNIDNFRYRAGQFAAFRFLTKDFWLQSHPFSISSAPGQKEFRITIKNLGDYTKRLITKLKPGTQVIVEGPHGQFVFNDNVKRAVMIAGGIGITPILSLLGSIKDKGIETHCFFSIKAQGELIFKDELSSSGAVVHYHASDDLGRLTLDTIKQSVSAFRDYHYYICGHEKMIKFFRDQLMTAGVAKDKIHYELFSY</sequence>
<evidence type="ECO:0000256" key="8">
    <source>
        <dbReference type="ARBA" id="ARBA00022989"/>
    </source>
</evidence>
<feature type="transmembrane region" description="Helical" evidence="13">
    <location>
        <begin position="113"/>
        <end position="130"/>
    </location>
</feature>
<dbReference type="EMBL" id="PFAP01000044">
    <property type="protein sequence ID" value="PIR93709.1"/>
    <property type="molecule type" value="Genomic_DNA"/>
</dbReference>
<dbReference type="InterPro" id="IPR050415">
    <property type="entry name" value="MRET"/>
</dbReference>
<keyword evidence="5" id="KW-0001">2Fe-2S</keyword>
<dbReference type="PANTHER" id="PTHR47354">
    <property type="entry name" value="NADH OXIDOREDUCTASE HCR"/>
    <property type="match status" value="1"/>
</dbReference>
<gene>
    <name evidence="15" type="ORF">COT97_05225</name>
</gene>
<feature type="transmembrane region" description="Helical" evidence="13">
    <location>
        <begin position="12"/>
        <end position="34"/>
    </location>
</feature>
<dbReference type="PANTHER" id="PTHR47354:SF8">
    <property type="entry name" value="1,2-PHENYLACETYL-COA EPOXIDASE, SUBUNIT E"/>
    <property type="match status" value="1"/>
</dbReference>
<comment type="subcellular location">
    <subcellularLocation>
        <location evidence="2">Membrane</location>
        <topology evidence="2">Multi-pass membrane protein</topology>
    </subcellularLocation>
</comment>